<organism evidence="2 3">
    <name type="scientific">Octopus vulgaris</name>
    <name type="common">Common octopus</name>
    <dbReference type="NCBI Taxonomy" id="6645"/>
    <lineage>
        <taxon>Eukaryota</taxon>
        <taxon>Metazoa</taxon>
        <taxon>Spiralia</taxon>
        <taxon>Lophotrochozoa</taxon>
        <taxon>Mollusca</taxon>
        <taxon>Cephalopoda</taxon>
        <taxon>Coleoidea</taxon>
        <taxon>Octopodiformes</taxon>
        <taxon>Octopoda</taxon>
        <taxon>Incirrata</taxon>
        <taxon>Octopodidae</taxon>
        <taxon>Octopus</taxon>
    </lineage>
</organism>
<protein>
    <submittedName>
        <fullName evidence="2">Uncharacterized protein</fullName>
    </submittedName>
</protein>
<reference evidence="2" key="1">
    <citation type="submission" date="2023-08" db="EMBL/GenBank/DDBJ databases">
        <authorList>
            <person name="Alioto T."/>
            <person name="Alioto T."/>
            <person name="Gomez Garrido J."/>
        </authorList>
    </citation>
    <scope>NUCLEOTIDE SEQUENCE</scope>
</reference>
<feature type="compositionally biased region" description="Basic and acidic residues" evidence="1">
    <location>
        <begin position="22"/>
        <end position="34"/>
    </location>
</feature>
<feature type="compositionally biased region" description="Acidic residues" evidence="1">
    <location>
        <begin position="78"/>
        <end position="91"/>
    </location>
</feature>
<evidence type="ECO:0000313" key="2">
    <source>
        <dbReference type="EMBL" id="CAI9726104.1"/>
    </source>
</evidence>
<feature type="compositionally biased region" description="Acidic residues" evidence="1">
    <location>
        <begin position="39"/>
        <end position="68"/>
    </location>
</feature>
<name>A0AA36B2H7_OCTVU</name>
<keyword evidence="3" id="KW-1185">Reference proteome</keyword>
<evidence type="ECO:0000313" key="3">
    <source>
        <dbReference type="Proteomes" id="UP001162480"/>
    </source>
</evidence>
<sequence>MVLNAIKVRNLSFQIHNGLQKADGKTERELDIKESGSFLDEEPDEKESEVEEESIAEEKTDEEGETEADGMLQTSPDDPLEETDDANDENEQQTTRNSL</sequence>
<dbReference type="EMBL" id="OX597820">
    <property type="protein sequence ID" value="CAI9726104.1"/>
    <property type="molecule type" value="Genomic_DNA"/>
</dbReference>
<proteinExistence type="predicted"/>
<gene>
    <name evidence="2" type="ORF">OCTVUL_1B015105</name>
</gene>
<feature type="region of interest" description="Disordered" evidence="1">
    <location>
        <begin position="19"/>
        <end position="99"/>
    </location>
</feature>
<accession>A0AA36B2H7</accession>
<dbReference type="AlphaFoldDB" id="A0AA36B2H7"/>
<evidence type="ECO:0000256" key="1">
    <source>
        <dbReference type="SAM" id="MobiDB-lite"/>
    </source>
</evidence>
<dbReference type="Proteomes" id="UP001162480">
    <property type="component" value="Chromosome 7"/>
</dbReference>